<dbReference type="OrthoDB" id="2310204at2759"/>
<dbReference type="AlphaFoldDB" id="A0A8H5LV77"/>
<proteinExistence type="predicted"/>
<dbReference type="Proteomes" id="UP000559256">
    <property type="component" value="Unassembled WGS sequence"/>
</dbReference>
<protein>
    <submittedName>
        <fullName evidence="1">Uncharacterized protein</fullName>
    </submittedName>
</protein>
<evidence type="ECO:0000313" key="1">
    <source>
        <dbReference type="EMBL" id="KAF5370792.1"/>
    </source>
</evidence>
<evidence type="ECO:0000313" key="2">
    <source>
        <dbReference type="Proteomes" id="UP000559256"/>
    </source>
</evidence>
<sequence>MKMIDPGPIPVYLITVWSSVLPNATFFQPTAMISSILFLYLPLICFSFNGFNNPASNGGSMLTTVPDTSPPGQQEPLNMIISGNSGSDVLQDTTEGLRNYFFSLSFSGECLGQHLGNHQQVDLGDGKGSVNETAVMRYNYGNPDFGSCTQSQKGGNHFRYWVQDGPSMNSGAVFMAVSYEKSQQEGHDIVANGYNLGRDYVVGNITGSTIPTSSLTSSSTFSGTTSFKGYTYSSTISYVSGLLPNTSQGINHNFTVSAPNINAVDGLVALVEVRTTNRPSNASTTDNKNSAMMPRSWLQTNLFVASFIVASLCLREV</sequence>
<reference evidence="1 2" key="1">
    <citation type="journal article" date="2020" name="ISME J.">
        <title>Uncovering the hidden diversity of litter-decomposition mechanisms in mushroom-forming fungi.</title>
        <authorList>
            <person name="Floudas D."/>
            <person name="Bentzer J."/>
            <person name="Ahren D."/>
            <person name="Johansson T."/>
            <person name="Persson P."/>
            <person name="Tunlid A."/>
        </authorList>
    </citation>
    <scope>NUCLEOTIDE SEQUENCE [LARGE SCALE GENOMIC DNA]</scope>
    <source>
        <strain evidence="1 2">CBS 291.85</strain>
    </source>
</reference>
<gene>
    <name evidence="1" type="ORF">D9758_002018</name>
</gene>
<name>A0A8H5LV77_9AGAR</name>
<organism evidence="1 2">
    <name type="scientific">Tetrapyrgos nigripes</name>
    <dbReference type="NCBI Taxonomy" id="182062"/>
    <lineage>
        <taxon>Eukaryota</taxon>
        <taxon>Fungi</taxon>
        <taxon>Dikarya</taxon>
        <taxon>Basidiomycota</taxon>
        <taxon>Agaricomycotina</taxon>
        <taxon>Agaricomycetes</taxon>
        <taxon>Agaricomycetidae</taxon>
        <taxon>Agaricales</taxon>
        <taxon>Marasmiineae</taxon>
        <taxon>Marasmiaceae</taxon>
        <taxon>Tetrapyrgos</taxon>
    </lineage>
</organism>
<comment type="caution">
    <text evidence="1">The sequence shown here is derived from an EMBL/GenBank/DDBJ whole genome shotgun (WGS) entry which is preliminary data.</text>
</comment>
<keyword evidence="2" id="KW-1185">Reference proteome</keyword>
<dbReference type="EMBL" id="JAACJM010000010">
    <property type="protein sequence ID" value="KAF5370792.1"/>
    <property type="molecule type" value="Genomic_DNA"/>
</dbReference>
<accession>A0A8H5LV77</accession>